<dbReference type="SUPFAM" id="SSF56112">
    <property type="entry name" value="Protein kinase-like (PK-like)"/>
    <property type="match status" value="1"/>
</dbReference>
<dbReference type="FunFam" id="2.60.120.430:FF:000004">
    <property type="entry name" value="Putative leucine-rich repeat receptor-like serine/threonine-protein kinase"/>
    <property type="match status" value="1"/>
</dbReference>
<feature type="domain" description="Protein kinase" evidence="21">
    <location>
        <begin position="659"/>
        <end position="941"/>
    </location>
</feature>
<dbReference type="AlphaFoldDB" id="A0AAD8NL48"/>
<dbReference type="FunFam" id="3.30.200.20:FF:000217">
    <property type="entry name" value="probable LRR receptor-like serine/threonine-protein kinase At1g53430"/>
    <property type="match status" value="1"/>
</dbReference>
<dbReference type="InterPro" id="IPR017441">
    <property type="entry name" value="Protein_kinase_ATP_BS"/>
</dbReference>
<keyword evidence="6" id="KW-0808">Transferase</keyword>
<evidence type="ECO:0000256" key="1">
    <source>
        <dbReference type="ARBA" id="ARBA00004479"/>
    </source>
</evidence>
<comment type="catalytic activity">
    <reaction evidence="17">
        <text>L-threonyl-[protein] + ATP = O-phospho-L-threonyl-[protein] + ADP + H(+)</text>
        <dbReference type="Rhea" id="RHEA:46608"/>
        <dbReference type="Rhea" id="RHEA-COMP:11060"/>
        <dbReference type="Rhea" id="RHEA-COMP:11605"/>
        <dbReference type="ChEBI" id="CHEBI:15378"/>
        <dbReference type="ChEBI" id="CHEBI:30013"/>
        <dbReference type="ChEBI" id="CHEBI:30616"/>
        <dbReference type="ChEBI" id="CHEBI:61977"/>
        <dbReference type="ChEBI" id="CHEBI:456216"/>
        <dbReference type="EC" id="2.7.11.1"/>
    </reaction>
</comment>
<dbReference type="EMBL" id="JAUHHV010000009">
    <property type="protein sequence ID" value="KAK1412113.1"/>
    <property type="molecule type" value="Genomic_DNA"/>
</dbReference>
<protein>
    <recommendedName>
        <fullName evidence="2">non-specific serine/threonine protein kinase</fullName>
        <ecNumber evidence="2">2.7.11.1</ecNumber>
    </recommendedName>
</protein>
<evidence type="ECO:0000256" key="13">
    <source>
        <dbReference type="ARBA" id="ARBA00022989"/>
    </source>
</evidence>
<dbReference type="Pfam" id="PF07714">
    <property type="entry name" value="PK_Tyr_Ser-Thr"/>
    <property type="match status" value="1"/>
</dbReference>
<evidence type="ECO:0000256" key="2">
    <source>
        <dbReference type="ARBA" id="ARBA00012513"/>
    </source>
</evidence>
<evidence type="ECO:0000256" key="17">
    <source>
        <dbReference type="ARBA" id="ARBA00047899"/>
    </source>
</evidence>
<dbReference type="SMART" id="SM00220">
    <property type="entry name" value="S_TKc"/>
    <property type="match status" value="1"/>
</dbReference>
<dbReference type="Proteomes" id="UP001229421">
    <property type="component" value="Unassembled WGS sequence"/>
</dbReference>
<dbReference type="InterPro" id="IPR051824">
    <property type="entry name" value="LRR_Rcpt-Like_S/T_Kinase"/>
</dbReference>
<evidence type="ECO:0000256" key="6">
    <source>
        <dbReference type="ARBA" id="ARBA00022679"/>
    </source>
</evidence>
<comment type="subcellular location">
    <subcellularLocation>
        <location evidence="1">Membrane</location>
        <topology evidence="1">Single-pass type I membrane protein</topology>
    </subcellularLocation>
</comment>
<keyword evidence="4" id="KW-0597">Phosphoprotein</keyword>
<dbReference type="PROSITE" id="PS50011">
    <property type="entry name" value="PROTEIN_KINASE_DOM"/>
    <property type="match status" value="1"/>
</dbReference>
<dbReference type="EC" id="2.7.11.1" evidence="2"/>
<evidence type="ECO:0000256" key="11">
    <source>
        <dbReference type="ARBA" id="ARBA00022777"/>
    </source>
</evidence>
<organism evidence="22 23">
    <name type="scientific">Tagetes erecta</name>
    <name type="common">African marigold</name>
    <dbReference type="NCBI Taxonomy" id="13708"/>
    <lineage>
        <taxon>Eukaryota</taxon>
        <taxon>Viridiplantae</taxon>
        <taxon>Streptophyta</taxon>
        <taxon>Embryophyta</taxon>
        <taxon>Tracheophyta</taxon>
        <taxon>Spermatophyta</taxon>
        <taxon>Magnoliopsida</taxon>
        <taxon>eudicotyledons</taxon>
        <taxon>Gunneridae</taxon>
        <taxon>Pentapetalae</taxon>
        <taxon>asterids</taxon>
        <taxon>campanulids</taxon>
        <taxon>Asterales</taxon>
        <taxon>Asteraceae</taxon>
        <taxon>Asteroideae</taxon>
        <taxon>Heliantheae alliance</taxon>
        <taxon>Tageteae</taxon>
        <taxon>Tagetes</taxon>
    </lineage>
</organism>
<evidence type="ECO:0000256" key="8">
    <source>
        <dbReference type="ARBA" id="ARBA00022729"/>
    </source>
</evidence>
<keyword evidence="12 19" id="KW-0067">ATP-binding</keyword>
<dbReference type="SUPFAM" id="SSF52058">
    <property type="entry name" value="L domain-like"/>
    <property type="match status" value="1"/>
</dbReference>
<keyword evidence="8" id="KW-0732">Signal</keyword>
<sequence length="979" mass="109049">MNNSITGCSLLEHLTRRSLKKLLLIFAYTLILYSNFTFTQSTQEVKVMKEIWVKLGLLGKKEWDFDKGPCSDEGNWKDSIICDCSFESNTTCHVTHIVITPQNVSTNLPSEFSKLPHLQLLDLSLNYFTGSIPSEWATILNLRSLSLYGNRLSGPFPTTLTRITTLLSLTIRNNHFSGPIPEEISNLSNLDSLNNEDTCLWPSAVLLIATGYLDNKRPLSAWHKLSTHDLHQKEDCAKPCKGYLIERYLQGCSVEGPLPSSISVLTLLEDLRISDLKGEASTFPSLQKVYGLRILILRNCLIHGKIPNYFGNMMYLKTIDLSFNNLTGDIPSSFSELVFERIYLTKNNLTGRVPGWVFSSNKVVNVVESYSLSTDKQNDINPCQRKDFPCTKSDAEKIYSLHINCGGKEINVNSTIKYEADIEKKGASPYYNAGYWAFSSTGNFFDIGPDNHIISNTSNLHNISTLDAELYKTARRTAISLTYYGLCLLNGNYTVKLHFAEIVFTQYNAFDILGKRVFDVYVQGELKLKDFDIVIEAGGTGRAVVKSYAVIVKNNTLKIQLYWAGRGSIDIPIFTGYGPLISAISVVPNFKPPKFGKKIEAGIIAAVVGGLLFVLLILVILWRKGYIMGEKIVDRELRGIDLQTGIFTLRQIEAATKNFDPSNKLGEGGFGAVYKGLLSDGTIMAVKQLSSKSKQGATEFINEIGMLSGLRHPNLVRLYGCCVEGSQMCLIYEYMENNCLSRVLFGTDKVSKARLTWPVRMKICIGVAQGIVYLHEGSNVTIIHRDIKASNVLLDGNFNAKISDFGLAKLNDDDGNTHISTRVVGTMGYMAPEYAMRGILTPKADVYSFGIVTLEIVTGKGNNHKPNPESFYLIDWVAGKLLMVVDPDLGSEYPPEETLTILNVAILCTAASPVLRPTMSQTIDMLTGQTNISNFRKHPSFASKGLENIDIRHHFWQEHSEIRPARDESDFESIVTELS</sequence>
<evidence type="ECO:0000313" key="23">
    <source>
        <dbReference type="Proteomes" id="UP001229421"/>
    </source>
</evidence>
<evidence type="ECO:0000256" key="5">
    <source>
        <dbReference type="ARBA" id="ARBA00022614"/>
    </source>
</evidence>
<proteinExistence type="predicted"/>
<dbReference type="GO" id="GO:0005524">
    <property type="term" value="F:ATP binding"/>
    <property type="evidence" value="ECO:0007669"/>
    <property type="project" value="UniProtKB-UniRule"/>
</dbReference>
<keyword evidence="23" id="KW-1185">Reference proteome</keyword>
<keyword evidence="10 19" id="KW-0547">Nucleotide-binding</keyword>
<feature type="binding site" evidence="19">
    <location>
        <position position="687"/>
    </location>
    <ligand>
        <name>ATP</name>
        <dbReference type="ChEBI" id="CHEBI:30616"/>
    </ligand>
</feature>
<dbReference type="InterPro" id="IPR008271">
    <property type="entry name" value="Ser/Thr_kinase_AS"/>
</dbReference>
<evidence type="ECO:0000256" key="19">
    <source>
        <dbReference type="PROSITE-ProRule" id="PRU10141"/>
    </source>
</evidence>
<evidence type="ECO:0000256" key="20">
    <source>
        <dbReference type="SAM" id="Phobius"/>
    </source>
</evidence>
<dbReference type="InterPro" id="IPR011009">
    <property type="entry name" value="Kinase-like_dom_sf"/>
</dbReference>
<keyword evidence="5" id="KW-0433">Leucine-rich repeat</keyword>
<dbReference type="Pfam" id="PF11721">
    <property type="entry name" value="Malectin"/>
    <property type="match status" value="1"/>
</dbReference>
<gene>
    <name evidence="22" type="ORF">QVD17_33103</name>
</gene>
<evidence type="ECO:0000256" key="4">
    <source>
        <dbReference type="ARBA" id="ARBA00022553"/>
    </source>
</evidence>
<dbReference type="CDD" id="cd14066">
    <property type="entry name" value="STKc_IRAK"/>
    <property type="match status" value="1"/>
</dbReference>
<feature type="transmembrane region" description="Helical" evidence="20">
    <location>
        <begin position="601"/>
        <end position="622"/>
    </location>
</feature>
<dbReference type="Gene3D" id="2.60.120.430">
    <property type="entry name" value="Galactose-binding lectin"/>
    <property type="match status" value="1"/>
</dbReference>
<reference evidence="22" key="1">
    <citation type="journal article" date="2023" name="bioRxiv">
        <title>Improved chromosome-level genome assembly for marigold (Tagetes erecta).</title>
        <authorList>
            <person name="Jiang F."/>
            <person name="Yuan L."/>
            <person name="Wang S."/>
            <person name="Wang H."/>
            <person name="Xu D."/>
            <person name="Wang A."/>
            <person name="Fan W."/>
        </authorList>
    </citation>
    <scope>NUCLEOTIDE SEQUENCE</scope>
    <source>
        <strain evidence="22">WSJ</strain>
        <tissue evidence="22">Leaf</tissue>
    </source>
</reference>
<dbReference type="InterPro" id="IPR021720">
    <property type="entry name" value="Malectin_dom"/>
</dbReference>
<dbReference type="InterPro" id="IPR032675">
    <property type="entry name" value="LRR_dom_sf"/>
</dbReference>
<keyword evidence="16" id="KW-0325">Glycoprotein</keyword>
<evidence type="ECO:0000313" key="22">
    <source>
        <dbReference type="EMBL" id="KAK1412113.1"/>
    </source>
</evidence>
<dbReference type="PROSITE" id="PS00107">
    <property type="entry name" value="PROTEIN_KINASE_ATP"/>
    <property type="match status" value="1"/>
</dbReference>
<keyword evidence="7 20" id="KW-0812">Transmembrane</keyword>
<evidence type="ECO:0000256" key="18">
    <source>
        <dbReference type="ARBA" id="ARBA00048679"/>
    </source>
</evidence>
<evidence type="ECO:0000259" key="21">
    <source>
        <dbReference type="PROSITE" id="PS50011"/>
    </source>
</evidence>
<dbReference type="Gene3D" id="3.80.10.10">
    <property type="entry name" value="Ribonuclease Inhibitor"/>
    <property type="match status" value="2"/>
</dbReference>
<evidence type="ECO:0000256" key="15">
    <source>
        <dbReference type="ARBA" id="ARBA00023170"/>
    </source>
</evidence>
<dbReference type="PANTHER" id="PTHR48006:SF68">
    <property type="entry name" value="PROTEIN KINASE DOMAIN-CONTAINING PROTEIN"/>
    <property type="match status" value="1"/>
</dbReference>
<dbReference type="InterPro" id="IPR001245">
    <property type="entry name" value="Ser-Thr/Tyr_kinase_cat_dom"/>
</dbReference>
<evidence type="ECO:0000256" key="10">
    <source>
        <dbReference type="ARBA" id="ARBA00022741"/>
    </source>
</evidence>
<keyword evidence="15" id="KW-0675">Receptor</keyword>
<dbReference type="GO" id="GO:0016020">
    <property type="term" value="C:membrane"/>
    <property type="evidence" value="ECO:0007669"/>
    <property type="project" value="UniProtKB-SubCell"/>
</dbReference>
<dbReference type="GO" id="GO:0004674">
    <property type="term" value="F:protein serine/threonine kinase activity"/>
    <property type="evidence" value="ECO:0007669"/>
    <property type="project" value="UniProtKB-KW"/>
</dbReference>
<dbReference type="FunFam" id="1.10.510.10:FF:001106">
    <property type="entry name" value="Probable LRR receptor-like serine/threonine-protein kinase At1g29720"/>
    <property type="match status" value="1"/>
</dbReference>
<keyword evidence="3" id="KW-0723">Serine/threonine-protein kinase</keyword>
<dbReference type="PROSITE" id="PS00108">
    <property type="entry name" value="PROTEIN_KINASE_ST"/>
    <property type="match status" value="1"/>
</dbReference>
<dbReference type="Gene3D" id="1.10.510.10">
    <property type="entry name" value="Transferase(Phosphotransferase) domain 1"/>
    <property type="match status" value="1"/>
</dbReference>
<keyword evidence="9" id="KW-0677">Repeat</keyword>
<dbReference type="FunFam" id="3.80.10.10:FF:000383">
    <property type="entry name" value="Leucine-rich repeat receptor protein kinase EMS1"/>
    <property type="match status" value="1"/>
</dbReference>
<keyword evidence="13 20" id="KW-1133">Transmembrane helix</keyword>
<evidence type="ECO:0000256" key="3">
    <source>
        <dbReference type="ARBA" id="ARBA00022527"/>
    </source>
</evidence>
<evidence type="ECO:0000256" key="14">
    <source>
        <dbReference type="ARBA" id="ARBA00023136"/>
    </source>
</evidence>
<dbReference type="InterPro" id="IPR000719">
    <property type="entry name" value="Prot_kinase_dom"/>
</dbReference>
<feature type="transmembrane region" description="Helical" evidence="20">
    <location>
        <begin position="21"/>
        <end position="38"/>
    </location>
</feature>
<dbReference type="InterPro" id="IPR001611">
    <property type="entry name" value="Leu-rich_rpt"/>
</dbReference>
<accession>A0AAD8NL48</accession>
<dbReference type="PANTHER" id="PTHR48006">
    <property type="entry name" value="LEUCINE-RICH REPEAT-CONTAINING PROTEIN DDB_G0281931-RELATED"/>
    <property type="match status" value="1"/>
</dbReference>
<evidence type="ECO:0000256" key="7">
    <source>
        <dbReference type="ARBA" id="ARBA00022692"/>
    </source>
</evidence>
<keyword evidence="14 20" id="KW-0472">Membrane</keyword>
<name>A0AAD8NL48_TARER</name>
<keyword evidence="11" id="KW-0418">Kinase</keyword>
<evidence type="ECO:0000256" key="9">
    <source>
        <dbReference type="ARBA" id="ARBA00022737"/>
    </source>
</evidence>
<evidence type="ECO:0000256" key="12">
    <source>
        <dbReference type="ARBA" id="ARBA00022840"/>
    </source>
</evidence>
<comment type="caution">
    <text evidence="22">The sequence shown here is derived from an EMBL/GenBank/DDBJ whole genome shotgun (WGS) entry which is preliminary data.</text>
</comment>
<evidence type="ECO:0000256" key="16">
    <source>
        <dbReference type="ARBA" id="ARBA00023180"/>
    </source>
</evidence>
<comment type="catalytic activity">
    <reaction evidence="18">
        <text>L-seryl-[protein] + ATP = O-phospho-L-seryl-[protein] + ADP + H(+)</text>
        <dbReference type="Rhea" id="RHEA:17989"/>
        <dbReference type="Rhea" id="RHEA-COMP:9863"/>
        <dbReference type="Rhea" id="RHEA-COMP:11604"/>
        <dbReference type="ChEBI" id="CHEBI:15378"/>
        <dbReference type="ChEBI" id="CHEBI:29999"/>
        <dbReference type="ChEBI" id="CHEBI:30616"/>
        <dbReference type="ChEBI" id="CHEBI:83421"/>
        <dbReference type="ChEBI" id="CHEBI:456216"/>
        <dbReference type="EC" id="2.7.11.1"/>
    </reaction>
</comment>
<dbReference type="Gene3D" id="3.30.200.20">
    <property type="entry name" value="Phosphorylase Kinase, domain 1"/>
    <property type="match status" value="1"/>
</dbReference>
<dbReference type="Pfam" id="PF00560">
    <property type="entry name" value="LRR_1"/>
    <property type="match status" value="5"/>
</dbReference>